<dbReference type="Pfam" id="PF23261">
    <property type="entry name" value="zf-CCCH_11"/>
    <property type="match status" value="1"/>
</dbReference>
<comment type="caution">
    <text evidence="10">The sequence shown here is derived from an EMBL/GenBank/DDBJ whole genome shotgun (WGS) entry which is preliminary data.</text>
</comment>
<feature type="domain" description="C3H1-type" evidence="9">
    <location>
        <begin position="180"/>
        <end position="214"/>
    </location>
</feature>
<dbReference type="OrthoDB" id="20534at2759"/>
<keyword evidence="2" id="KW-0963">Cytoplasm</keyword>
<proteinExistence type="predicted"/>
<feature type="compositionally biased region" description="Polar residues" evidence="8">
    <location>
        <begin position="303"/>
        <end position="331"/>
    </location>
</feature>
<evidence type="ECO:0000259" key="9">
    <source>
        <dbReference type="PROSITE" id="PS50103"/>
    </source>
</evidence>
<feature type="region of interest" description="Disordered" evidence="8">
    <location>
        <begin position="303"/>
        <end position="367"/>
    </location>
</feature>
<dbReference type="PANTHER" id="PTHR14493:SF50">
    <property type="entry name" value="RING FINGER PROTEIN UNKEMPT"/>
    <property type="match status" value="1"/>
</dbReference>
<reference evidence="10 11" key="1">
    <citation type="journal article" date="2019" name="Sci. Rep.">
        <title>Orb-weaving spider Araneus ventricosus genome elucidates the spidroin gene catalogue.</title>
        <authorList>
            <person name="Kono N."/>
            <person name="Nakamura H."/>
            <person name="Ohtoshi R."/>
            <person name="Moran D.A.P."/>
            <person name="Shinohara A."/>
            <person name="Yoshida Y."/>
            <person name="Fujiwara M."/>
            <person name="Mori M."/>
            <person name="Tomita M."/>
            <person name="Arakawa K."/>
        </authorList>
    </citation>
    <scope>NUCLEOTIDE SEQUENCE [LARGE SCALE GENOMIC DNA]</scope>
</reference>
<accession>A0A4Y2RHJ7</accession>
<sequence>MPSSSEGIVNNASGETYSLHVFEEFRVEQCLLFLQHKCTQHKPFTCFYWHFMNQRRRRAVRRRDGTFNYSPDVYCSKYDETTGICPDGDYCSYLHRTAGDTERRYHLRYYKTGVCVRDTDSRGPNHLYKERNALNEDSKWQDTNYVLANYETEQCKRLLGYACPSFHNIRDHGRSPKKCKYRSTPCPNVKQADEWGDPANCENGDSCPYCHTRTEQQFHPEIYKSTKLMIFYKLATAQEVHFVHFLMWAVKQISAVRDLGDNHSTDLAAILSNALPNVTRTHLCENQEDTTDEKLDLVNDGIEQQSSNRNTNSLPEVQSNAVDHYPSSNHPLPNPISRPPSYSSSTNHFGESMPHYPKAPGSEREDREVGVKLRQLQAIDDDPNLEPYEKAHRKQSIYLGCDSSLSHLSGSLKTISPLATSFYPAADTVESVVGLI</sequence>
<keyword evidence="4" id="KW-0677">Repeat</keyword>
<dbReference type="PANTHER" id="PTHR14493">
    <property type="entry name" value="UNKEMPT FAMILY MEMBER"/>
    <property type="match status" value="1"/>
</dbReference>
<keyword evidence="11" id="KW-1185">Reference proteome</keyword>
<dbReference type="InterPro" id="IPR040594">
    <property type="entry name" value="UNK_Znf_1"/>
</dbReference>
<feature type="zinc finger region" description="C3H1-type" evidence="7">
    <location>
        <begin position="69"/>
        <end position="98"/>
    </location>
</feature>
<keyword evidence="3 7" id="KW-0479">Metal-binding</keyword>
<dbReference type="SMART" id="SM00356">
    <property type="entry name" value="ZnF_C3H1"/>
    <property type="match status" value="2"/>
</dbReference>
<evidence type="ECO:0000256" key="4">
    <source>
        <dbReference type="ARBA" id="ARBA00022737"/>
    </source>
</evidence>
<dbReference type="EMBL" id="BGPR01016857">
    <property type="protein sequence ID" value="GBN74345.1"/>
    <property type="molecule type" value="Genomic_DNA"/>
</dbReference>
<evidence type="ECO:0000256" key="3">
    <source>
        <dbReference type="ARBA" id="ARBA00022723"/>
    </source>
</evidence>
<feature type="zinc finger region" description="C3H1-type" evidence="7">
    <location>
        <begin position="180"/>
        <end position="214"/>
    </location>
</feature>
<evidence type="ECO:0000256" key="2">
    <source>
        <dbReference type="ARBA" id="ARBA00022490"/>
    </source>
</evidence>
<dbReference type="Pfam" id="PF23035">
    <property type="entry name" value="zf-CCCH_UNK-like_4th"/>
    <property type="match status" value="1"/>
</dbReference>
<dbReference type="InterPro" id="IPR000571">
    <property type="entry name" value="Znf_CCCH"/>
</dbReference>
<keyword evidence="6 7" id="KW-0862">Zinc</keyword>
<name>A0A4Y2RHJ7_ARAVE</name>
<dbReference type="PROSITE" id="PS50103">
    <property type="entry name" value="ZF_C3H1"/>
    <property type="match status" value="2"/>
</dbReference>
<dbReference type="Pfam" id="PF18384">
    <property type="entry name" value="zf_CCCH_5"/>
    <property type="match status" value="1"/>
</dbReference>
<evidence type="ECO:0000256" key="8">
    <source>
        <dbReference type="SAM" id="MobiDB-lite"/>
    </source>
</evidence>
<dbReference type="Proteomes" id="UP000499080">
    <property type="component" value="Unassembled WGS sequence"/>
</dbReference>
<evidence type="ECO:0000313" key="10">
    <source>
        <dbReference type="EMBL" id="GBN74345.1"/>
    </source>
</evidence>
<dbReference type="GO" id="GO:0008270">
    <property type="term" value="F:zinc ion binding"/>
    <property type="evidence" value="ECO:0007669"/>
    <property type="project" value="UniProtKB-KW"/>
</dbReference>
<evidence type="ECO:0000313" key="11">
    <source>
        <dbReference type="Proteomes" id="UP000499080"/>
    </source>
</evidence>
<dbReference type="InterPro" id="IPR057295">
    <property type="entry name" value="UNK_Znf_4"/>
</dbReference>
<keyword evidence="5 7" id="KW-0863">Zinc-finger</keyword>
<comment type="subcellular location">
    <subcellularLocation>
        <location evidence="1">Cytoplasm</location>
    </subcellularLocation>
</comment>
<protein>
    <submittedName>
        <fullName evidence="10">RING finger protein unkempt</fullName>
    </submittedName>
</protein>
<feature type="domain" description="C3H1-type" evidence="9">
    <location>
        <begin position="69"/>
        <end position="98"/>
    </location>
</feature>
<dbReference type="AlphaFoldDB" id="A0A4Y2RHJ7"/>
<evidence type="ECO:0000256" key="7">
    <source>
        <dbReference type="PROSITE-ProRule" id="PRU00723"/>
    </source>
</evidence>
<organism evidence="10 11">
    <name type="scientific">Araneus ventricosus</name>
    <name type="common">Orbweaver spider</name>
    <name type="synonym">Epeira ventricosa</name>
    <dbReference type="NCBI Taxonomy" id="182803"/>
    <lineage>
        <taxon>Eukaryota</taxon>
        <taxon>Metazoa</taxon>
        <taxon>Ecdysozoa</taxon>
        <taxon>Arthropoda</taxon>
        <taxon>Chelicerata</taxon>
        <taxon>Arachnida</taxon>
        <taxon>Araneae</taxon>
        <taxon>Araneomorphae</taxon>
        <taxon>Entelegynae</taxon>
        <taxon>Araneoidea</taxon>
        <taxon>Araneidae</taxon>
        <taxon>Araneus</taxon>
    </lineage>
</organism>
<evidence type="ECO:0000256" key="6">
    <source>
        <dbReference type="ARBA" id="ARBA00022833"/>
    </source>
</evidence>
<dbReference type="InterPro" id="IPR045234">
    <property type="entry name" value="Unkempt-like"/>
</dbReference>
<feature type="compositionally biased region" description="Polar residues" evidence="8">
    <location>
        <begin position="340"/>
        <end position="349"/>
    </location>
</feature>
<evidence type="ECO:0000256" key="5">
    <source>
        <dbReference type="ARBA" id="ARBA00022771"/>
    </source>
</evidence>
<dbReference type="InterPro" id="IPR057296">
    <property type="entry name" value="UNK_Znf_5"/>
</dbReference>
<evidence type="ECO:0000256" key="1">
    <source>
        <dbReference type="ARBA" id="ARBA00004496"/>
    </source>
</evidence>
<gene>
    <name evidence="10" type="primary">unk_5</name>
    <name evidence="10" type="ORF">AVEN_90872_2</name>
</gene>
<dbReference type="GO" id="GO:0005737">
    <property type="term" value="C:cytoplasm"/>
    <property type="evidence" value="ECO:0007669"/>
    <property type="project" value="UniProtKB-SubCell"/>
</dbReference>